<feature type="region of interest" description="Disordered" evidence="6">
    <location>
        <begin position="866"/>
        <end position="899"/>
    </location>
</feature>
<accession>A0A2S4LA90</accession>
<dbReference type="FunFam" id="1.20.1250.20:FF:000013">
    <property type="entry name" value="MFS general substrate transporter"/>
    <property type="match status" value="1"/>
</dbReference>
<comment type="subcellular location">
    <subcellularLocation>
        <location evidence="1">Membrane</location>
        <topology evidence="1">Multi-pass membrane protein</topology>
    </subcellularLocation>
</comment>
<evidence type="ECO:0000256" key="3">
    <source>
        <dbReference type="ARBA" id="ARBA00022692"/>
    </source>
</evidence>
<feature type="region of interest" description="Disordered" evidence="6">
    <location>
        <begin position="216"/>
        <end position="235"/>
    </location>
</feature>
<feature type="transmembrane region" description="Helical" evidence="7">
    <location>
        <begin position="480"/>
        <end position="502"/>
    </location>
</feature>
<feature type="compositionally biased region" description="Basic and acidic residues" evidence="6">
    <location>
        <begin position="382"/>
        <end position="407"/>
    </location>
</feature>
<dbReference type="OrthoDB" id="2985014at2759"/>
<feature type="region of interest" description="Disordered" evidence="6">
    <location>
        <begin position="1"/>
        <end position="26"/>
    </location>
</feature>
<organism evidence="8 9">
    <name type="scientific">Tolypocladium paradoxum</name>
    <dbReference type="NCBI Taxonomy" id="94208"/>
    <lineage>
        <taxon>Eukaryota</taxon>
        <taxon>Fungi</taxon>
        <taxon>Dikarya</taxon>
        <taxon>Ascomycota</taxon>
        <taxon>Pezizomycotina</taxon>
        <taxon>Sordariomycetes</taxon>
        <taxon>Hypocreomycetidae</taxon>
        <taxon>Hypocreales</taxon>
        <taxon>Ophiocordycipitaceae</taxon>
        <taxon>Tolypocladium</taxon>
    </lineage>
</organism>
<feature type="transmembrane region" description="Helical" evidence="7">
    <location>
        <begin position="833"/>
        <end position="855"/>
    </location>
</feature>
<feature type="region of interest" description="Disordered" evidence="6">
    <location>
        <begin position="246"/>
        <end position="295"/>
    </location>
</feature>
<evidence type="ECO:0000256" key="5">
    <source>
        <dbReference type="ARBA" id="ARBA00023136"/>
    </source>
</evidence>
<feature type="transmembrane region" description="Helical" evidence="7">
    <location>
        <begin position="665"/>
        <end position="687"/>
    </location>
</feature>
<dbReference type="Gene3D" id="1.20.1250.20">
    <property type="entry name" value="MFS general substrate transporter like domains"/>
    <property type="match status" value="2"/>
</dbReference>
<keyword evidence="2" id="KW-0813">Transport</keyword>
<feature type="transmembrane region" description="Helical" evidence="7">
    <location>
        <begin position="803"/>
        <end position="821"/>
    </location>
</feature>
<gene>
    <name evidence="8" type="ORF">TPAR_00457</name>
</gene>
<feature type="compositionally biased region" description="Low complexity" evidence="6">
    <location>
        <begin position="338"/>
        <end position="353"/>
    </location>
</feature>
<dbReference type="Proteomes" id="UP000237481">
    <property type="component" value="Unassembled WGS sequence"/>
</dbReference>
<comment type="caution">
    <text evidence="8">The sequence shown here is derived from an EMBL/GenBank/DDBJ whole genome shotgun (WGS) entry which is preliminary data.</text>
</comment>
<feature type="transmembrane region" description="Helical" evidence="7">
    <location>
        <begin position="770"/>
        <end position="791"/>
    </location>
</feature>
<feature type="compositionally biased region" description="Basic and acidic residues" evidence="6">
    <location>
        <begin position="259"/>
        <end position="273"/>
    </location>
</feature>
<dbReference type="Pfam" id="PF07690">
    <property type="entry name" value="MFS_1"/>
    <property type="match status" value="1"/>
</dbReference>
<dbReference type="AlphaFoldDB" id="A0A2S4LA90"/>
<evidence type="ECO:0000256" key="6">
    <source>
        <dbReference type="SAM" id="MobiDB-lite"/>
    </source>
</evidence>
<evidence type="ECO:0000256" key="4">
    <source>
        <dbReference type="ARBA" id="ARBA00022989"/>
    </source>
</evidence>
<dbReference type="InterPro" id="IPR011701">
    <property type="entry name" value="MFS"/>
</dbReference>
<dbReference type="InterPro" id="IPR036259">
    <property type="entry name" value="MFS_trans_sf"/>
</dbReference>
<feature type="transmembrane region" description="Helical" evidence="7">
    <location>
        <begin position="535"/>
        <end position="557"/>
    </location>
</feature>
<evidence type="ECO:0008006" key="10">
    <source>
        <dbReference type="Google" id="ProtNLM"/>
    </source>
</evidence>
<feature type="compositionally biased region" description="Acidic residues" evidence="6">
    <location>
        <begin position="368"/>
        <end position="381"/>
    </location>
</feature>
<sequence length="899" mass="97652">MVAQQQQQHYARDVTTARGTGRRTTTRFRAATATMPTYLCHGFRWHRRDIRIFVIVNNLDDAAPDWLVGRTSSAQILGQFANAFDFLPKQPPAPQPTAAPAEGSSAALHRDDDFSAPPPRVPACDDNVLANEWSPVKLLEEYDAEETASAARPYAYVADYAVRVDLGASVAEEMAKYEAMAKQRGGSWFEKLRDQLQAGAAIQWYVVVCADEERAAPGEDLDDESSDEGPPTPTRELSMRQFLQTTSAATDWPPTGSVRSRDGAKSKPDDGRQPEFLSEDPFKASPQQGLRHKLSTKGLRRLLVAPRAGPAAAADTHCAWQPSPYSAPSHNHPDRRAAPAARMSSRPASPLAPGQASPSFAQTGAEFTLDDSDEPGEGEGDGDLRSEVGGSEAHELVSGRDASRERADGRVDEALMGSVASLQLYTPDEDLAVRRKFDRKLVLFVALLYMLSFLDRSNIGNARIAGMDADLQTDPPRDDWYEWALAAFYAAYIAFEWMSLLWKLVPAHAFVSAMVLAWGLAASLQAVAASYPVLVALRVVLGVAEAGFAGIPVYLSFFFRREELAFRTAIFISAAPLATSFASTLAWAVVGFAGLGPIAPWRLLFLVEGFPSVVVAVVAWSAIPDSPQTAPYLTRREKKVARLRLRGEHSSRAAKPASGLRARDLAAVFCDPVAWATAAMFFLTNMAYSSLPVFLPKIIADMGHDALAAQALSAPPYLVAFVVVLFTAHMSDRLRARAVPIVLHALASAAGYAALALSETLRLPPSLRYAAVYPAAVGFFNVVTLIIAWSINNQASQTRQGGGFALLQLVGQCGPLVGTRLYPDREAPYYSRGMQACACAMFSVAVLALVLRMYLQYRNRGMDRAEQQRAADGTTAEQEELVGPGKRKTAPTDGFRYML</sequence>
<dbReference type="EMBL" id="PKSG01000045">
    <property type="protein sequence ID" value="POR39352.1"/>
    <property type="molecule type" value="Genomic_DNA"/>
</dbReference>
<dbReference type="FunFam" id="1.20.1250.20:FF:000018">
    <property type="entry name" value="MFS transporter permease"/>
    <property type="match status" value="1"/>
</dbReference>
<feature type="transmembrane region" description="Helical" evidence="7">
    <location>
        <begin position="441"/>
        <end position="460"/>
    </location>
</feature>
<feature type="region of interest" description="Disordered" evidence="6">
    <location>
        <begin position="88"/>
        <end position="121"/>
    </location>
</feature>
<feature type="transmembrane region" description="Helical" evidence="7">
    <location>
        <begin position="601"/>
        <end position="623"/>
    </location>
</feature>
<evidence type="ECO:0000313" key="8">
    <source>
        <dbReference type="EMBL" id="POR39352.1"/>
    </source>
</evidence>
<name>A0A2S4LA90_9HYPO</name>
<feature type="transmembrane region" description="Helical" evidence="7">
    <location>
        <begin position="509"/>
        <end position="529"/>
    </location>
</feature>
<reference evidence="8 9" key="1">
    <citation type="submission" date="2018-01" db="EMBL/GenBank/DDBJ databases">
        <title>Harnessing the power of phylogenomics to disentangle the directionality and signatures of interkingdom host jumping in the parasitic fungal genus Tolypocladium.</title>
        <authorList>
            <person name="Quandt C.A."/>
            <person name="Patterson W."/>
            <person name="Spatafora J.W."/>
        </authorList>
    </citation>
    <scope>NUCLEOTIDE SEQUENCE [LARGE SCALE GENOMIC DNA]</scope>
    <source>
        <strain evidence="8 9">NRBC 100945</strain>
    </source>
</reference>
<evidence type="ECO:0000313" key="9">
    <source>
        <dbReference type="Proteomes" id="UP000237481"/>
    </source>
</evidence>
<dbReference type="SUPFAM" id="SSF103473">
    <property type="entry name" value="MFS general substrate transporter"/>
    <property type="match status" value="1"/>
</dbReference>
<dbReference type="GO" id="GO:0016020">
    <property type="term" value="C:membrane"/>
    <property type="evidence" value="ECO:0007669"/>
    <property type="project" value="UniProtKB-SubCell"/>
</dbReference>
<feature type="transmembrane region" description="Helical" evidence="7">
    <location>
        <begin position="738"/>
        <end position="758"/>
    </location>
</feature>
<dbReference type="GO" id="GO:0022857">
    <property type="term" value="F:transmembrane transporter activity"/>
    <property type="evidence" value="ECO:0007669"/>
    <property type="project" value="InterPro"/>
</dbReference>
<feature type="region of interest" description="Disordered" evidence="6">
    <location>
        <begin position="314"/>
        <end position="407"/>
    </location>
</feature>
<proteinExistence type="predicted"/>
<dbReference type="PANTHER" id="PTHR43791">
    <property type="entry name" value="PERMEASE-RELATED"/>
    <property type="match status" value="1"/>
</dbReference>
<keyword evidence="4 7" id="KW-1133">Transmembrane helix</keyword>
<feature type="transmembrane region" description="Helical" evidence="7">
    <location>
        <begin position="569"/>
        <end position="595"/>
    </location>
</feature>
<protein>
    <recommendedName>
        <fullName evidence="10">Transporter</fullName>
    </recommendedName>
</protein>
<feature type="transmembrane region" description="Helical" evidence="7">
    <location>
        <begin position="707"/>
        <end position="726"/>
    </location>
</feature>
<keyword evidence="5 7" id="KW-0472">Membrane</keyword>
<evidence type="ECO:0000256" key="7">
    <source>
        <dbReference type="SAM" id="Phobius"/>
    </source>
</evidence>
<evidence type="ECO:0000256" key="1">
    <source>
        <dbReference type="ARBA" id="ARBA00004141"/>
    </source>
</evidence>
<keyword evidence="9" id="KW-1185">Reference proteome</keyword>
<keyword evidence="3 7" id="KW-0812">Transmembrane</keyword>
<dbReference type="PANTHER" id="PTHR43791:SF27">
    <property type="entry name" value="TRANSPORTER, PUTATIVE (AFU_ORTHOLOGUE AFUA_2G15730)-RELATED"/>
    <property type="match status" value="1"/>
</dbReference>
<evidence type="ECO:0000256" key="2">
    <source>
        <dbReference type="ARBA" id="ARBA00022448"/>
    </source>
</evidence>